<protein>
    <submittedName>
        <fullName evidence="1">Uncharacterized protein</fullName>
    </submittedName>
</protein>
<dbReference type="AlphaFoldDB" id="A0A1S2LPG8"/>
<accession>A0A1S2LPG8</accession>
<keyword evidence="2" id="KW-1185">Reference proteome</keyword>
<dbReference type="EMBL" id="MLQR01000021">
    <property type="protein sequence ID" value="OIJ14266.1"/>
    <property type="molecule type" value="Genomic_DNA"/>
</dbReference>
<sequence length="215" mass="24993">MNIEDVFIKKVELDDDFSYKDLYNDDRGASFKEQNKTLISKAILKKLITVEKFVLAENVQDELSEITEVKGIERSFIQRLKNYHSEPDYIIAPLIYLLKRLDPDFTLSYKGNTFKIISNLLEVDLCPRIDGKNAEPRIYFHEEKIAITSSNDNVENLADIIAVKGVKVFIISTDDLSNVIYAYKVNRNDRYFEIAEKYKDIVRAELFDEIGKFVN</sequence>
<evidence type="ECO:0000313" key="2">
    <source>
        <dbReference type="Proteomes" id="UP000179524"/>
    </source>
</evidence>
<proteinExistence type="predicted"/>
<evidence type="ECO:0000313" key="1">
    <source>
        <dbReference type="EMBL" id="OIJ14266.1"/>
    </source>
</evidence>
<dbReference type="Proteomes" id="UP000179524">
    <property type="component" value="Unassembled WGS sequence"/>
</dbReference>
<name>A0A1S2LPG8_9BACI</name>
<comment type="caution">
    <text evidence="1">The sequence shown here is derived from an EMBL/GenBank/DDBJ whole genome shotgun (WGS) entry which is preliminary data.</text>
</comment>
<organism evidence="1 2">
    <name type="scientific">Anaerobacillus alkalilacustris</name>
    <dbReference type="NCBI Taxonomy" id="393763"/>
    <lineage>
        <taxon>Bacteria</taxon>
        <taxon>Bacillati</taxon>
        <taxon>Bacillota</taxon>
        <taxon>Bacilli</taxon>
        <taxon>Bacillales</taxon>
        <taxon>Bacillaceae</taxon>
        <taxon>Anaerobacillus</taxon>
    </lineage>
</organism>
<gene>
    <name evidence="1" type="ORF">BKP37_08805</name>
</gene>
<reference evidence="1 2" key="1">
    <citation type="submission" date="2016-10" db="EMBL/GenBank/DDBJ databases">
        <title>Draft genome sequences of four alkaliphilic bacteria belonging to the Anaerobacillus genus.</title>
        <authorList>
            <person name="Bassil N.M."/>
            <person name="Lloyd J.R."/>
        </authorList>
    </citation>
    <scope>NUCLEOTIDE SEQUENCE [LARGE SCALE GENOMIC DNA]</scope>
    <source>
        <strain evidence="1 2">DSM 18345</strain>
    </source>
</reference>